<dbReference type="Proteomes" id="UP000509414">
    <property type="component" value="Chromosome"/>
</dbReference>
<dbReference type="KEGG" id="cinf:CINF_1265"/>
<keyword evidence="2" id="KW-1185">Reference proteome</keyword>
<dbReference type="AlphaFoldDB" id="A0A7H9CJ97"/>
<evidence type="ECO:0008006" key="3">
    <source>
        <dbReference type="Google" id="ProtNLM"/>
    </source>
</evidence>
<evidence type="ECO:0000313" key="2">
    <source>
        <dbReference type="Proteomes" id="UP000509414"/>
    </source>
</evidence>
<reference evidence="1 2" key="1">
    <citation type="submission" date="2020-02" db="EMBL/GenBank/DDBJ databases">
        <title>Complete genome sequence of the novel Campylobacter species Candidatus Campylobacter infans.</title>
        <authorList>
            <person name="Duim B."/>
            <person name="Zomer A."/>
            <person name="van der Graaf L."/>
            <person name="Wagenaar J."/>
        </authorList>
    </citation>
    <scope>NUCLEOTIDE SEQUENCE [LARGE SCALE GENOMIC DNA]</scope>
    <source>
        <strain evidence="1 2">19S00001</strain>
    </source>
</reference>
<name>A0A7H9CJ97_9BACT</name>
<gene>
    <name evidence="1" type="ORF">CINF_1265</name>
</gene>
<accession>A0A7H9CJ97</accession>
<protein>
    <recommendedName>
        <fullName evidence="3">DNA-binding protein</fullName>
    </recommendedName>
</protein>
<sequence>MKALFTTKEVAKILNISIGTLNRVASPAYKDHPFYLKFSGGRDYRKARLYPRNIVKAKLIEFGVSDECADEVLSAFDAQSA</sequence>
<organism evidence="1 2">
    <name type="scientific">Candidatus Campylobacter infans</name>
    <dbReference type="NCBI Taxonomy" id="2561898"/>
    <lineage>
        <taxon>Bacteria</taxon>
        <taxon>Pseudomonadati</taxon>
        <taxon>Campylobacterota</taxon>
        <taxon>Epsilonproteobacteria</taxon>
        <taxon>Campylobacterales</taxon>
        <taxon>Campylobacteraceae</taxon>
        <taxon>Campylobacter</taxon>
    </lineage>
</organism>
<evidence type="ECO:0000313" key="1">
    <source>
        <dbReference type="EMBL" id="QLI05751.1"/>
    </source>
</evidence>
<dbReference type="RefSeq" id="WP_179974928.1">
    <property type="nucleotide sequence ID" value="NZ_CP049075.1"/>
</dbReference>
<dbReference type="EMBL" id="CP049075">
    <property type="protein sequence ID" value="QLI05751.1"/>
    <property type="molecule type" value="Genomic_DNA"/>
</dbReference>
<proteinExistence type="predicted"/>